<dbReference type="InterPro" id="IPR046839">
    <property type="entry name" value="ABC_toxin_N"/>
</dbReference>
<dbReference type="Pfam" id="PF18276">
    <property type="entry name" value="TcA_TcB_BD"/>
    <property type="match status" value="2"/>
</dbReference>
<evidence type="ECO:0000259" key="4">
    <source>
        <dbReference type="Pfam" id="PF20220"/>
    </source>
</evidence>
<proteinExistence type="predicted"/>
<organism evidence="5 6">
    <name type="scientific">Photorhabdus temperata subsp. temperata Meg1</name>
    <dbReference type="NCBI Taxonomy" id="1393735"/>
    <lineage>
        <taxon>Bacteria</taxon>
        <taxon>Pseudomonadati</taxon>
        <taxon>Pseudomonadota</taxon>
        <taxon>Gammaproteobacteria</taxon>
        <taxon>Enterobacterales</taxon>
        <taxon>Morganellaceae</taxon>
        <taxon>Photorhabdus</taxon>
    </lineage>
</organism>
<dbReference type="Pfam" id="PF03538">
    <property type="entry name" value="VRP1"/>
    <property type="match status" value="1"/>
</dbReference>
<evidence type="ECO:0000256" key="1">
    <source>
        <dbReference type="ARBA" id="ARBA00023026"/>
    </source>
</evidence>
<keyword evidence="1" id="KW-0843">Virulence</keyword>
<dbReference type="Pfam" id="PF18413">
    <property type="entry name" value="Neuraminidase"/>
    <property type="match status" value="1"/>
</dbReference>
<reference evidence="5 6" key="1">
    <citation type="submission" date="2014-03" db="EMBL/GenBank/DDBJ databases">
        <title>Draft Genome of Photorhabdus temperata Meg1.</title>
        <authorList>
            <person name="Hurst S.G.IV."/>
            <person name="Morris K."/>
            <person name="Thomas K."/>
            <person name="Tisa L.S."/>
        </authorList>
    </citation>
    <scope>NUCLEOTIDE SEQUENCE [LARGE SCALE GENOMIC DNA]</scope>
    <source>
        <strain evidence="5 6">Meg1</strain>
    </source>
</reference>
<dbReference type="InterPro" id="IPR040840">
    <property type="entry name" value="TcA_TcB_BD"/>
</dbReference>
<feature type="domain" description="Tc toxin complex TcA C-terminal TcB-binding" evidence="2">
    <location>
        <begin position="2275"/>
        <end position="2342"/>
    </location>
</feature>
<sequence length="2345" mass="261896">MSFAFDMADYHIFTEKLGITTLSEIAGFSFEQVCEAAAGTLSMGECRAVFDAAVAQQSLENTQVRRILAKANPQFRSAVTLNIPAAEMQFYSNDFIPERNESFVREGDVASMFSPAAYLTELYREARYLHDPNSFHHLDKRRPDLGELVLSQQNMEEVVSTLSLSNDILMAGIKKKFSLKTDAEVYQKLVHHRYNNQHGSYHAAYDIIRQVLVAKKVSLPTLLSPDNRPVQADRVLPVAMELGISPGNYALLSQSGIQNNADVLYKRMFGDVAPESLLNAQALAGHYGLPAAMFENILTVLEPEVSDTGGQYIDDVLTYVDSIKPLRFTRITRVNKTNPGARSLNPEIRVTSEGALQLSFIWSTNAGNFNVKVNGESVWNSYDTGKDRYQSHTVNLNSSLLTVDSLKVTVFESDVDQGYSHIFTIERYSSRNALLYLNSLVLLHRATQLSLPTVFQVFERHSKTLNEAMLNSLDRVKRYVTRYNIKEEQALVLANFDISQRVVDGKASQFDVLFNTPPLDGKHYVLGGDKIDTNPGKGHSNHNKSILKRAFKVDDVGFNKLLYVVDPIDTDGCFANNIGNISDMYCAALLAKVHQLSVAELDVLRKTLGYSKTAIYDVSDDALATLVDNVYQTVTWLRKHNLSMVDLMLMTTSTYDTAQIPEIENLVSTLVTGVQEATLTEDKLKAAMAPHLASVLGLSSSEVAHNLLIWLDSLAKGSVDSMWGMIQNLDTGKPFTIDAKVITFCHRLAQLSLIYQRLQLSERELALIVAKPVLLQKGMTVVNNDVLSLMTLSRFHQWIIKLGAQASSVLMSLLKETLTVEQVAQAMAADTKAMQLAAEQVNSSLKASPLLDMTTVERVLQWHEAAQTLGISPQEIAQLYRLSYATSIKQDGALIEGTLYEDWQKLATALVARLKETQRLVVMKIYDERLSTALCEFYLNHVVAKNFNLRTRDELYSYLLIDNQVNAEVKTSRVAEAMASIQLYVNRCLQQSSREGSVKTAALSRSFIKEWEIYNRRYSTWAGVSQLTYFPENYVNPTQRIGQTKMMDTLLQSINQSQLSTDTVEDAFKAYLTEFEQVANLSIVSAYHDALNLDSGLTYFVGKNQDATPAYYWRSVDHDQFKEGVFPATAWKEWKEITCAVTPIADLIRPVMFNTRLHLMWLERREDAKLQQVKEKQEEQKPAWVYELKLAYLRYDGTWSAPLSFEVNLKSGLPKEAGLYCTVSRGSNGSLQVMVYEKLGRANEYTVSHVHYSCAIDGGFQLVSAMATDALVRAVRHELDTIGAPRVANHFASGQYEFTSDTVKFTDKYTDKKITLVGQSITKNTETNKYIFKGQLRDVAAMAPSKSLLSLPSGMRLEFTLRQVLQHAMNRKISNIYLLQAVKDSNYLTLGWFLGKGNEGEFFYAKDQSFPSVRLFIDGYARTTLNETTGNIPGFSNMLGNIWAGVSLESVSAIKAFSPITLRETRAFPLILIAGGGIDQGEAGRTTIEVNPGQTTYDVEFNVDLKSLEEKERQSLSFDLLCADFPDLLLAEIMTRLVITTKKSDESNVIQLVTNKAGAQYMMWGKGGEFKTRLNTLFARELMRRANRGLDTILSLETQRILEPALGINDDNRLDQEMDFAGANALYFWELFYYTPMLVAQRLMQEQNFDQAARWLSYIFNPGSIDPNDKLWKVRPLLEDTRWNDTPLDSTNPDAVAQADPMHYKAATFMRLLELLLARGDSAYRQLERDTLTEAKMWYMQALTLMGKEPVSAAISWQAPALKGAAEQSATLYSANSLTRIFYPQQNGRWESLRQTFQQRLYNLRHNLTLDGQLLSLPLFAEPADPAALLSAATASSQGGVALPTVNTLSLRRFPVVLEGARGMVSQLSQLGSTLSGVIERQDAEQMAVLMQTQGKELLAQSVDMQQKNLDELAEETKVLTASLAGAAQRHAHYSALYDEDVNVGEQAAMGLRIASGMTQTAANALYTAAAVANMVPNIYGMAVGGSQYGALPTAIALGLQTASAATSATADAVSQSEMYRRRREEWQMMRDSAKVEMTQIEAQQAALKIRKEAASMQLTYLTTQQKHHLAQWELLQRKFSNQALYNWMRGRLSALYFQFYDLAVSRCLLTQLAFKWETKNKTRFIKPGAWQGTYAGLLCGEALMLNLAAMESAYLAWESRALEVERTVSLAQVYQSLGEKANFTLSNQIETLLKNNQDASVGNEGNQLKLAGNTLSATLTIKDLQLKDDYPVDMQLGDVRRIKQISVSLPALLGPYQDVQATLSYAGATSLAKGCTAIAVSRGMDDSGQFQLDFNDGKYLPFEGIAIDDAGKLVLHFPNTKGKQESLLKSLSDIILHIRYTIRD</sequence>
<dbReference type="Proteomes" id="UP000028002">
    <property type="component" value="Unassembled WGS sequence"/>
</dbReference>
<accession>A0A081S2B0</accession>
<dbReference type="InterPro" id="IPR041079">
    <property type="entry name" value="Neuraminidase-like"/>
</dbReference>
<evidence type="ECO:0000313" key="6">
    <source>
        <dbReference type="Proteomes" id="UP000028002"/>
    </source>
</evidence>
<comment type="caution">
    <text evidence="5">The sequence shown here is derived from an EMBL/GenBank/DDBJ whole genome shotgun (WGS) entry which is preliminary data.</text>
</comment>
<dbReference type="Pfam" id="PF20220">
    <property type="entry name" value="ABC_toxin_N"/>
    <property type="match status" value="1"/>
</dbReference>
<evidence type="ECO:0000259" key="3">
    <source>
        <dbReference type="Pfam" id="PF18413"/>
    </source>
</evidence>
<feature type="domain" description="ABC toxin N-terminal" evidence="4">
    <location>
        <begin position="930"/>
        <end position="1049"/>
    </location>
</feature>
<evidence type="ECO:0000313" key="5">
    <source>
        <dbReference type="EMBL" id="KER05063.1"/>
    </source>
</evidence>
<feature type="domain" description="Neuraminidase-like" evidence="3">
    <location>
        <begin position="1081"/>
        <end position="1206"/>
    </location>
</feature>
<dbReference type="RefSeq" id="WP_051769132.1">
    <property type="nucleotide sequence ID" value="NZ_CAWLUD010000003.1"/>
</dbReference>
<dbReference type="EMBL" id="JGVH01000003">
    <property type="protein sequence ID" value="KER05063.1"/>
    <property type="molecule type" value="Genomic_DNA"/>
</dbReference>
<dbReference type="InterPro" id="IPR018003">
    <property type="entry name" value="Insecticidal_toxin/plasmid_vir"/>
</dbReference>
<protein>
    <submittedName>
        <fullName evidence="5">Virulence plasmid 28 protein</fullName>
    </submittedName>
</protein>
<name>A0A081S2B0_PHOTE</name>
<evidence type="ECO:0000259" key="2">
    <source>
        <dbReference type="Pfam" id="PF18276"/>
    </source>
</evidence>
<gene>
    <name evidence="5" type="ORF">MEG1DRAFT_00454</name>
</gene>
<dbReference type="PATRIC" id="fig|1393735.3.peg.455"/>
<feature type="domain" description="Tc toxin complex TcA C-terminal TcB-binding" evidence="2">
    <location>
        <begin position="2044"/>
        <end position="2174"/>
    </location>
</feature>